<evidence type="ECO:0000313" key="2">
    <source>
        <dbReference type="Proteomes" id="UP000192656"/>
    </source>
</evidence>
<dbReference type="AlphaFoldDB" id="A0A1W1Y8N2"/>
<sequence length="156" mass="17292">MTHVRDQVCDIVCAGIRTAVPEFRAVHRDFVFGWDEKSFPVCLVMPKQTRIEPAEGGSDYEREIRSTTVEIVFVDRADAQTSAQDLKDRMGDLAAKIESAIDAMDRDEDIPVLMSIIGDSNVDDFAEGVDELLVVEVLTADVAYRTVRGDATALVR</sequence>
<dbReference type="Proteomes" id="UP000192656">
    <property type="component" value="Unassembled WGS sequence"/>
</dbReference>
<gene>
    <name evidence="1" type="ORF">SAMN06297251_10139</name>
</gene>
<reference evidence="1 2" key="1">
    <citation type="submission" date="2017-04" db="EMBL/GenBank/DDBJ databases">
        <authorList>
            <person name="Afonso C.L."/>
            <person name="Miller P.J."/>
            <person name="Scott M.A."/>
            <person name="Spackman E."/>
            <person name="Goraichik I."/>
            <person name="Dimitrov K.M."/>
            <person name="Suarez D.L."/>
            <person name="Swayne D.E."/>
        </authorList>
    </citation>
    <scope>NUCLEOTIDE SEQUENCE [LARGE SCALE GENOMIC DNA]</scope>
    <source>
        <strain evidence="1 2">CGMCC 1.10972</strain>
    </source>
</reference>
<organism evidence="1 2">
    <name type="scientific">Fulvimarina manganoxydans</name>
    <dbReference type="NCBI Taxonomy" id="937218"/>
    <lineage>
        <taxon>Bacteria</taxon>
        <taxon>Pseudomonadati</taxon>
        <taxon>Pseudomonadota</taxon>
        <taxon>Alphaproteobacteria</taxon>
        <taxon>Hyphomicrobiales</taxon>
        <taxon>Aurantimonadaceae</taxon>
        <taxon>Fulvimarina</taxon>
    </lineage>
</organism>
<name>A0A1W1Y8N2_9HYPH</name>
<dbReference type="STRING" id="937218.SAMN06297251_10139"/>
<proteinExistence type="predicted"/>
<keyword evidence="2" id="KW-1185">Reference proteome</keyword>
<dbReference type="RefSeq" id="WP_084407790.1">
    <property type="nucleotide sequence ID" value="NZ_FWXR01000001.1"/>
</dbReference>
<evidence type="ECO:0000313" key="1">
    <source>
        <dbReference type="EMBL" id="SMC32494.1"/>
    </source>
</evidence>
<dbReference type="EMBL" id="FWXR01000001">
    <property type="protein sequence ID" value="SMC32494.1"/>
    <property type="molecule type" value="Genomic_DNA"/>
</dbReference>
<accession>A0A1W1Y8N2</accession>
<protein>
    <submittedName>
        <fullName evidence="1">Uncharacterized protein</fullName>
    </submittedName>
</protein>